<dbReference type="Proteomes" id="UP001627154">
    <property type="component" value="Unassembled WGS sequence"/>
</dbReference>
<comment type="caution">
    <text evidence="2">The sequence shown here is derived from an EMBL/GenBank/DDBJ whole genome shotgun (WGS) entry which is preliminary data.</text>
</comment>
<dbReference type="AlphaFoldDB" id="A0ABD2WZ47"/>
<protein>
    <submittedName>
        <fullName evidence="2">Uncharacterized protein</fullName>
    </submittedName>
</protein>
<reference evidence="2 3" key="1">
    <citation type="journal article" date="2024" name="bioRxiv">
        <title>A reference genome for Trichogramma kaykai: A tiny desert-dwelling parasitoid wasp with competing sex-ratio distorters.</title>
        <authorList>
            <person name="Culotta J."/>
            <person name="Lindsey A.R."/>
        </authorList>
    </citation>
    <scope>NUCLEOTIDE SEQUENCE [LARGE SCALE GENOMIC DNA]</scope>
    <source>
        <strain evidence="2 3">KSX58</strain>
    </source>
</reference>
<accession>A0ABD2WZ47</accession>
<organism evidence="2 3">
    <name type="scientific">Trichogramma kaykai</name>
    <dbReference type="NCBI Taxonomy" id="54128"/>
    <lineage>
        <taxon>Eukaryota</taxon>
        <taxon>Metazoa</taxon>
        <taxon>Ecdysozoa</taxon>
        <taxon>Arthropoda</taxon>
        <taxon>Hexapoda</taxon>
        <taxon>Insecta</taxon>
        <taxon>Pterygota</taxon>
        <taxon>Neoptera</taxon>
        <taxon>Endopterygota</taxon>
        <taxon>Hymenoptera</taxon>
        <taxon>Apocrita</taxon>
        <taxon>Proctotrupomorpha</taxon>
        <taxon>Chalcidoidea</taxon>
        <taxon>Trichogrammatidae</taxon>
        <taxon>Trichogramma</taxon>
    </lineage>
</organism>
<keyword evidence="3" id="KW-1185">Reference proteome</keyword>
<feature type="region of interest" description="Disordered" evidence="1">
    <location>
        <begin position="178"/>
        <end position="220"/>
    </location>
</feature>
<sequence length="220" mass="23715">MPRRSPRSRASASATRLTGTHARASAPATRCVIIRSCIGICHPTQRDTRPRIGTCHAVRHHQVVRRHLPPDPTRHPSAHRHLPRGASSPGRASAFATRLNGTRARASAPATRCVIAFTTCAGCVTVTTRSGHLARLLPRTPSSPSCSFRCRRTDATSITERRASRSCERAFPPLQVSSTNIESRADQRAASPSYGRHRASRRSAQMAPHTVSSAAAAVNA</sequence>
<evidence type="ECO:0000256" key="1">
    <source>
        <dbReference type="SAM" id="MobiDB-lite"/>
    </source>
</evidence>
<feature type="region of interest" description="Disordered" evidence="1">
    <location>
        <begin position="64"/>
        <end position="93"/>
    </location>
</feature>
<name>A0ABD2WZ47_9HYME</name>
<evidence type="ECO:0000313" key="3">
    <source>
        <dbReference type="Proteomes" id="UP001627154"/>
    </source>
</evidence>
<evidence type="ECO:0000313" key="2">
    <source>
        <dbReference type="EMBL" id="KAL3398362.1"/>
    </source>
</evidence>
<feature type="region of interest" description="Disordered" evidence="1">
    <location>
        <begin position="1"/>
        <end position="22"/>
    </location>
</feature>
<proteinExistence type="predicted"/>
<dbReference type="EMBL" id="JBJJXI010000059">
    <property type="protein sequence ID" value="KAL3398362.1"/>
    <property type="molecule type" value="Genomic_DNA"/>
</dbReference>
<gene>
    <name evidence="2" type="ORF">TKK_007535</name>
</gene>